<dbReference type="PaxDb" id="8364-ENSXETP00000045129"/>
<accession>Q5FW02</accession>
<dbReference type="PROSITE" id="PS00212">
    <property type="entry name" value="ALBUMIN_1"/>
    <property type="match status" value="2"/>
</dbReference>
<feature type="domain" description="Albumin" evidence="16">
    <location>
        <begin position="16"/>
        <end position="208"/>
    </location>
</feature>
<dbReference type="SMART" id="SM00103">
    <property type="entry name" value="ALBUMIN"/>
    <property type="match status" value="2"/>
</dbReference>
<dbReference type="GeneTree" id="ENSGT00390000000113"/>
<reference evidence="20" key="5">
    <citation type="submission" date="2025-04" db="UniProtKB">
        <authorList>
            <consortium name="RefSeq"/>
        </authorList>
    </citation>
    <scope>IDENTIFICATION</scope>
</reference>
<dbReference type="RefSeq" id="NP_001015745.1">
    <property type="nucleotide sequence ID" value="NM_001015745.1"/>
</dbReference>
<dbReference type="AlphaFoldDB" id="F6SKH8"/>
<dbReference type="SUPFAM" id="SSF48552">
    <property type="entry name" value="Serum albumin-like"/>
    <property type="match status" value="3"/>
</dbReference>
<dbReference type="Bgee" id="ENSXETG00000020892">
    <property type="expression patterns" value="Expressed in liver and 5 other cell types or tissues"/>
</dbReference>
<evidence type="ECO:0000256" key="7">
    <source>
        <dbReference type="ARBA" id="ARBA00022737"/>
    </source>
</evidence>
<dbReference type="Xenbase" id="XB-GENE-947316">
    <property type="gene designation" value="gc"/>
</dbReference>
<reference evidence="18" key="4">
    <citation type="submission" date="2011-06" db="UniProtKB">
        <authorList>
            <consortium name="Ensembl"/>
        </authorList>
    </citation>
    <scope>IDENTIFICATION</scope>
</reference>
<evidence type="ECO:0000313" key="20">
    <source>
        <dbReference type="RefSeq" id="NP_001015745.1"/>
    </source>
</evidence>
<dbReference type="Reactome" id="R-XTR-196791">
    <property type="pathway name" value="Vitamin D (calciferol) metabolism"/>
</dbReference>
<evidence type="ECO:0000313" key="21">
    <source>
        <dbReference type="Xenbase" id="XB-GENE-947316"/>
    </source>
</evidence>
<dbReference type="OrthoDB" id="9874779at2759"/>
<evidence type="ECO:0000256" key="4">
    <source>
        <dbReference type="ARBA" id="ARBA00022448"/>
    </source>
</evidence>
<evidence type="ECO:0000256" key="15">
    <source>
        <dbReference type="SAM" id="SignalP"/>
    </source>
</evidence>
<dbReference type="OMA" id="STCCISP"/>
<evidence type="ECO:0000256" key="2">
    <source>
        <dbReference type="ARBA" id="ARBA00004613"/>
    </source>
</evidence>
<dbReference type="GO" id="GO:0090482">
    <property type="term" value="F:vitamin transmembrane transporter activity"/>
    <property type="evidence" value="ECO:0007669"/>
    <property type="project" value="InterPro"/>
</dbReference>
<keyword evidence="5" id="KW-0964">Secreted</keyword>
<protein>
    <recommendedName>
        <fullName evidence="3">Vitamin D-binding protein</fullName>
    </recommendedName>
    <alternativeName>
        <fullName evidence="12">Gc-globulin</fullName>
    </alternativeName>
    <alternativeName>
        <fullName evidence="13">Group-specific component</fullName>
    </alternativeName>
</protein>
<keyword evidence="9" id="KW-1015">Disulfide bond</keyword>
<evidence type="ECO:0000256" key="10">
    <source>
        <dbReference type="ARBA" id="ARBA00023180"/>
    </source>
</evidence>
<evidence type="ECO:0000256" key="11">
    <source>
        <dbReference type="ARBA" id="ARBA00023203"/>
    </source>
</evidence>
<feature type="domain" description="Albumin" evidence="16">
    <location>
        <begin position="209"/>
        <end position="394"/>
    </location>
</feature>
<dbReference type="Pfam" id="PF09164">
    <property type="entry name" value="VitD-bind_III"/>
    <property type="match status" value="1"/>
</dbReference>
<keyword evidence="7" id="KW-0677">Repeat</keyword>
<evidence type="ECO:0000256" key="14">
    <source>
        <dbReference type="ARBA" id="ARBA00046813"/>
    </source>
</evidence>
<dbReference type="InterPro" id="IPR015247">
    <property type="entry name" value="VitD-bind_III"/>
</dbReference>
<dbReference type="GO" id="GO:0005615">
    <property type="term" value="C:extracellular space"/>
    <property type="evidence" value="ECO:0007669"/>
    <property type="project" value="InterPro"/>
</dbReference>
<evidence type="ECO:0000256" key="12">
    <source>
        <dbReference type="ARBA" id="ARBA00029834"/>
    </source>
</evidence>
<evidence type="ECO:0000256" key="8">
    <source>
        <dbReference type="ARBA" id="ARBA00022897"/>
    </source>
</evidence>
<dbReference type="InterPro" id="IPR020857">
    <property type="entry name" value="Serum_albumin_CS"/>
</dbReference>
<dbReference type="GO" id="GO:0031667">
    <property type="term" value="P:response to nutrient levels"/>
    <property type="evidence" value="ECO:0000318"/>
    <property type="project" value="GO_Central"/>
</dbReference>
<feature type="chain" id="PRO_5033206125" description="Vitamin D-binding protein" evidence="15 20">
    <location>
        <begin position="17"/>
        <end position="482"/>
    </location>
</feature>
<dbReference type="GO" id="GO:0005499">
    <property type="term" value="F:vitamin D binding"/>
    <property type="evidence" value="ECO:0000318"/>
    <property type="project" value="GO_Central"/>
</dbReference>
<dbReference type="Pfam" id="PF00273">
    <property type="entry name" value="Serum_albumin"/>
    <property type="match status" value="2"/>
</dbReference>
<dbReference type="PROSITE" id="PS51438">
    <property type="entry name" value="ALBUMIN_2"/>
    <property type="match status" value="2"/>
</dbReference>
<keyword evidence="8" id="KW-0848">Vitamin D</keyword>
<dbReference type="CTD" id="2638"/>
<evidence type="ECO:0000256" key="6">
    <source>
        <dbReference type="ARBA" id="ARBA00022729"/>
    </source>
</evidence>
<sequence>MRRLIVLLLAISMNYADERGKPYQKDKVCQELKFLGKDKFSAVALVMNSRKYSNATFEEIGHLVTAIVSLSETCCATEAAADCYDKKADALSVQSCDPKSPFPKHPGVERCCVHKGLERKLCLADLKQPPKEFPTYTEPSNEKLCESFKENAQLFSSRFLYDYSSNYAQTPFLVVVNYTEKYLKMITECCTKPRQTQCFLKQRLQIKSLHLLTMMSNTLCGRYNIYGEEKFKFSASIRLAQKVPSADLKDVMQLVEQCAKVLAKCCNTITDDCMENELSMHVQQVCKKFTSKDAKVAECCKKSPIETLHCLYTLPSAEPVQLPTLQWPSSDELCKKGKNQEIVKYTLERARRNTKLPLLFINKLYDSFKELVNGCCISQTPNVCLENKKSQLNEEMNKYISQATELCGDYHKYPFLEFKERLNKALSRRVPKLSTSQVKEMVEARSSLASTCCLINAPPVYCREMINKFLNSTCLQESCLLQ</sequence>
<reference evidence="17" key="2">
    <citation type="submission" date="2005-02" db="EMBL/GenBank/DDBJ databases">
        <authorList>
            <consortium name="NIH - Xenopus Gene Collection (XGC) project"/>
        </authorList>
    </citation>
    <scope>NUCLEOTIDE SEQUENCE [LARGE SCALE MRNA]</scope>
    <source>
        <tissue evidence="17">Whole body</tissue>
    </source>
</reference>
<organism evidence="18">
    <name type="scientific">Xenopus tropicalis</name>
    <name type="common">Western clawed frog</name>
    <name type="synonym">Silurana tropicalis</name>
    <dbReference type="NCBI Taxonomy" id="8364"/>
    <lineage>
        <taxon>Eukaryota</taxon>
        <taxon>Metazoa</taxon>
        <taxon>Chordata</taxon>
        <taxon>Craniata</taxon>
        <taxon>Vertebrata</taxon>
        <taxon>Euteleostomi</taxon>
        <taxon>Amphibia</taxon>
        <taxon>Batrachia</taxon>
        <taxon>Anura</taxon>
        <taxon>Pipoidea</taxon>
        <taxon>Pipidae</taxon>
        <taxon>Xenopodinae</taxon>
        <taxon>Xenopus</taxon>
        <taxon>Silurana</taxon>
    </lineage>
</organism>
<dbReference type="InterPro" id="IPR000213">
    <property type="entry name" value="VitD-bd"/>
</dbReference>
<evidence type="ECO:0000256" key="13">
    <source>
        <dbReference type="ARBA" id="ARBA00032443"/>
    </source>
</evidence>
<evidence type="ECO:0000313" key="17">
    <source>
        <dbReference type="EMBL" id="AAH89681.1"/>
    </source>
</evidence>
<evidence type="ECO:0000256" key="5">
    <source>
        <dbReference type="ARBA" id="ARBA00022525"/>
    </source>
</evidence>
<evidence type="ECO:0000313" key="18">
    <source>
        <dbReference type="Ensembl" id="ENSXETP00000045132"/>
    </source>
</evidence>
<dbReference type="HOGENOM" id="CLU_045992_0_0_1"/>
<dbReference type="STRING" id="8364.ENSXETP00000018211"/>
<dbReference type="InterPro" id="IPR000264">
    <property type="entry name" value="ALB/AFP/VDB"/>
</dbReference>
<evidence type="ECO:0000313" key="19">
    <source>
        <dbReference type="Proteomes" id="UP000008143"/>
    </source>
</evidence>
<dbReference type="Proteomes" id="UP000008143">
    <property type="component" value="Chromosome 1"/>
</dbReference>
<evidence type="ECO:0000256" key="1">
    <source>
        <dbReference type="ARBA" id="ARBA00002354"/>
    </source>
</evidence>
<comment type="subcellular location">
    <subcellularLocation>
        <location evidence="2">Secreted</location>
    </subcellularLocation>
</comment>
<keyword evidence="6 15" id="KW-0732">Signal</keyword>
<dbReference type="Gene3D" id="1.10.246.10">
    <property type="match status" value="5"/>
</dbReference>
<comment type="function">
    <text evidence="1">Involved in vitamin D transport and storage, scavenging of extracellular G-actin, enhancement of the chemotactic activity of C5 alpha for neutrophils in inflammation and macrophage activation.</text>
</comment>
<feature type="signal peptide" evidence="15">
    <location>
        <begin position="1"/>
        <end position="16"/>
    </location>
</feature>
<gene>
    <name evidence="17 18 20 21" type="primary">gc</name>
    <name evidence="20" type="synonym">dbp</name>
    <name evidence="20" type="synonym">dbp/gc</name>
    <name evidence="20" type="synonym">vdbg</name>
    <name evidence="20" type="synonym">vdbp</name>
</gene>
<dbReference type="AGR" id="Xenbase:XB-GENE-947316"/>
<dbReference type="Ensembl" id="ENSXETT00000045132">
    <property type="protein sequence ID" value="ENSXETP00000045132"/>
    <property type="gene ID" value="ENSXETG00000020892"/>
</dbReference>
<evidence type="ECO:0000259" key="16">
    <source>
        <dbReference type="PROSITE" id="PS51438"/>
    </source>
</evidence>
<dbReference type="GeneID" id="548462"/>
<keyword evidence="19" id="KW-1185">Reference proteome</keyword>
<dbReference type="KEGG" id="xtr:548462"/>
<dbReference type="GO" id="GO:0003779">
    <property type="term" value="F:actin binding"/>
    <property type="evidence" value="ECO:0007669"/>
    <property type="project" value="UniProtKB-KW"/>
</dbReference>
<dbReference type="InterPro" id="IPR014760">
    <property type="entry name" value="Serum_albumin_N"/>
</dbReference>
<dbReference type="InterPro" id="IPR020858">
    <property type="entry name" value="Serum_albumin-like"/>
</dbReference>
<accession>F6SKH8</accession>
<dbReference type="PANTHER" id="PTHR11385:SF11">
    <property type="entry name" value="VITAMIN D-BINDING PROTEIN"/>
    <property type="match status" value="1"/>
</dbReference>
<keyword evidence="10" id="KW-0325">Glycoprotein</keyword>
<dbReference type="EMBL" id="BC089681">
    <property type="protein sequence ID" value="AAH89681.1"/>
    <property type="molecule type" value="mRNA"/>
</dbReference>
<dbReference type="PRINTS" id="PR00804">
    <property type="entry name" value="VITAMNDBNDNG"/>
</dbReference>
<keyword evidence="4" id="KW-0813">Transport</keyword>
<dbReference type="GO" id="GO:0042359">
    <property type="term" value="P:vitamin D metabolic process"/>
    <property type="evidence" value="ECO:0000318"/>
    <property type="project" value="GO_Central"/>
</dbReference>
<proteinExistence type="evidence at transcript level"/>
<evidence type="ECO:0000256" key="3">
    <source>
        <dbReference type="ARBA" id="ARBA00020134"/>
    </source>
</evidence>
<dbReference type="PANTHER" id="PTHR11385">
    <property type="entry name" value="SERUM ALBUMIN-RELATED"/>
    <property type="match status" value="1"/>
</dbReference>
<dbReference type="PRINTS" id="PR00802">
    <property type="entry name" value="SERUMALBUMIN"/>
</dbReference>
<reference evidence="20" key="1">
    <citation type="journal article" date="2002" name="Dev. Dyn.">
        <title>Genetic and genomic tools for Xenopus research: The NIH Xenopus initiative.</title>
        <authorList>
            <person name="Klein S.L."/>
            <person name="Strausberg R.L."/>
            <person name="Wagner L."/>
            <person name="Pontius J."/>
            <person name="Clifton S.W."/>
            <person name="Richardson P."/>
        </authorList>
    </citation>
    <scope>NUCLEOTIDE SEQUENCE</scope>
</reference>
<keyword evidence="11" id="KW-0009">Actin-binding</keyword>
<name>F6SKH8_XENTR</name>
<reference evidence="18" key="3">
    <citation type="journal article" date="2010" name="Science">
        <title>The genome of the Western clawed frog Xenopus tropicalis.</title>
        <authorList>
            <person name="Hellsten U."/>
            <person name="Harland R.M."/>
            <person name="Gilchrist M.J."/>
            <person name="Hendrix D."/>
            <person name="Jurka J."/>
            <person name="Kapitonov V."/>
            <person name="Ovcharenko I."/>
            <person name="Putnam N.H."/>
            <person name="Shu S."/>
            <person name="Taher L."/>
            <person name="Blitz I.L."/>
            <person name="Blumberg B."/>
            <person name="Dichmann D.S."/>
            <person name="Dubchak I."/>
            <person name="Amaya E."/>
            <person name="Detter J.C."/>
            <person name="Fletcher R."/>
            <person name="Gerhard D.S."/>
            <person name="Goodstein D."/>
            <person name="Graves T."/>
            <person name="Grigoriev I.V."/>
            <person name="Grimwood J."/>
            <person name="Kawashima T."/>
            <person name="Lindquist E."/>
            <person name="Lucas S.M."/>
            <person name="Mead P.E."/>
            <person name="Mitros T."/>
            <person name="Ogino H."/>
            <person name="Ohta Y."/>
            <person name="Poliakov A.V."/>
            <person name="Pollet N."/>
            <person name="Robert J."/>
            <person name="Salamov A."/>
            <person name="Sater A.K."/>
            <person name="Schmutz J."/>
            <person name="Terry A."/>
            <person name="Vize P.D."/>
            <person name="Warren W.C."/>
            <person name="Wells D."/>
            <person name="Wills A."/>
            <person name="Wilson R.K."/>
            <person name="Zimmerman L.B."/>
            <person name="Zorn A.M."/>
            <person name="Grainger R."/>
            <person name="Grammer T."/>
            <person name="Khokha M.K."/>
            <person name="Richardson P.M."/>
            <person name="Rokhsar D.S."/>
        </authorList>
    </citation>
    <scope>NUCLEOTIDE SEQUENCE [LARGE SCALE GENOMIC DNA]</scope>
    <source>
        <strain evidence="18">Nigerian</strain>
    </source>
</reference>
<evidence type="ECO:0000256" key="9">
    <source>
        <dbReference type="ARBA" id="ARBA00023157"/>
    </source>
</evidence>
<comment type="subunit">
    <text evidence="14">Associates with membrane-bound immunoglobulin on the surface of B-lymphocytes and with IgG Fc receptor on the membranes of T-lymphocytes. Interacts with LRP2; the interaction is required for renal uptake of GC in complex with 25-hydroxyvitamin D3.</text>
</comment>